<accession>A0ACA9QT77</accession>
<protein>
    <submittedName>
        <fullName evidence="1">11469_t:CDS:1</fullName>
    </submittedName>
</protein>
<feature type="non-terminal residue" evidence="1">
    <location>
        <position position="1"/>
    </location>
</feature>
<gene>
    <name evidence="1" type="ORF">RPERSI_LOCUS15636</name>
</gene>
<name>A0ACA9QT77_9GLOM</name>
<dbReference type="EMBL" id="CAJVQC010037761">
    <property type="protein sequence ID" value="CAG8764578.1"/>
    <property type="molecule type" value="Genomic_DNA"/>
</dbReference>
<evidence type="ECO:0000313" key="2">
    <source>
        <dbReference type="Proteomes" id="UP000789920"/>
    </source>
</evidence>
<dbReference type="Proteomes" id="UP000789920">
    <property type="component" value="Unassembled WGS sequence"/>
</dbReference>
<evidence type="ECO:0000313" key="1">
    <source>
        <dbReference type="EMBL" id="CAG8764578.1"/>
    </source>
</evidence>
<organism evidence="1 2">
    <name type="scientific">Racocetra persica</name>
    <dbReference type="NCBI Taxonomy" id="160502"/>
    <lineage>
        <taxon>Eukaryota</taxon>
        <taxon>Fungi</taxon>
        <taxon>Fungi incertae sedis</taxon>
        <taxon>Mucoromycota</taxon>
        <taxon>Glomeromycotina</taxon>
        <taxon>Glomeromycetes</taxon>
        <taxon>Diversisporales</taxon>
        <taxon>Gigasporaceae</taxon>
        <taxon>Racocetra</taxon>
    </lineage>
</organism>
<sequence length="77" mass="9037">IVQGVREDMISGTPEEYKNLYSKCWDADQHKRPDIEYVHKFLEGMTKILPNGYFTVTNSEDDNNSITEQTQSIEKFY</sequence>
<feature type="non-terminal residue" evidence="1">
    <location>
        <position position="77"/>
    </location>
</feature>
<keyword evidence="2" id="KW-1185">Reference proteome</keyword>
<proteinExistence type="predicted"/>
<comment type="caution">
    <text evidence="1">The sequence shown here is derived from an EMBL/GenBank/DDBJ whole genome shotgun (WGS) entry which is preliminary data.</text>
</comment>
<reference evidence="1" key="1">
    <citation type="submission" date="2021-06" db="EMBL/GenBank/DDBJ databases">
        <authorList>
            <person name="Kallberg Y."/>
            <person name="Tangrot J."/>
            <person name="Rosling A."/>
        </authorList>
    </citation>
    <scope>NUCLEOTIDE SEQUENCE</scope>
    <source>
        <strain evidence="1">MA461A</strain>
    </source>
</reference>